<evidence type="ECO:0000313" key="1">
    <source>
        <dbReference type="EMBL" id="MBW3099273.1"/>
    </source>
</evidence>
<dbReference type="Proteomes" id="UP001430804">
    <property type="component" value="Unassembled WGS sequence"/>
</dbReference>
<evidence type="ECO:0000313" key="2">
    <source>
        <dbReference type="Proteomes" id="UP001430804"/>
    </source>
</evidence>
<gene>
    <name evidence="1" type="ORF">KY465_18480</name>
</gene>
<name>A0ABS6WUG6_9HYPH</name>
<dbReference type="RefSeq" id="WP_219203601.1">
    <property type="nucleotide sequence ID" value="NZ_JAHWQX010000011.1"/>
</dbReference>
<proteinExistence type="predicted"/>
<organism evidence="1 2">
    <name type="scientific">Pseudohoeflea coraliihabitans</name>
    <dbReference type="NCBI Taxonomy" id="2860393"/>
    <lineage>
        <taxon>Bacteria</taxon>
        <taxon>Pseudomonadati</taxon>
        <taxon>Pseudomonadota</taxon>
        <taxon>Alphaproteobacteria</taxon>
        <taxon>Hyphomicrobiales</taxon>
        <taxon>Rhizobiaceae</taxon>
        <taxon>Pseudohoeflea</taxon>
    </lineage>
</organism>
<keyword evidence="2" id="KW-1185">Reference proteome</keyword>
<sequence length="270" mass="29460">MNRKAFFASLRRRESGVFGTSLSQKQVDGLNALLDSCIRNGVSDPWGAALIAANVYHETGGYMLPIKETVQRYHKDKNPSDATVIARLDRAWAKGQLTWVKSPYWRDGWFGRGPVQVTHKRNYIKMGSRLGIDLVKRPEKLLEPATGADSAVIGMVEGLYTGKKISDYVLPRDLSNKPDTHPRRIINGRDGTDADIAKYTRAFHAALMAAGYSKVSGESLTADKPPQKTAQQKKAPAGVAATAGAGVVAAGVTLWAKWAEFTSWLGGLFQ</sequence>
<comment type="caution">
    <text evidence="1">The sequence shown here is derived from an EMBL/GenBank/DDBJ whole genome shotgun (WGS) entry which is preliminary data.</text>
</comment>
<protein>
    <recommendedName>
        <fullName evidence="3">Glycoside hydrolase family 19 catalytic domain-containing protein</fullName>
    </recommendedName>
</protein>
<dbReference type="EMBL" id="JAHWQX010000011">
    <property type="protein sequence ID" value="MBW3099273.1"/>
    <property type="molecule type" value="Genomic_DNA"/>
</dbReference>
<accession>A0ABS6WUG6</accession>
<reference evidence="1" key="1">
    <citation type="submission" date="2021-07" db="EMBL/GenBank/DDBJ databases">
        <title>Pseudohoeflea marina sp. nov. a polyhydroxyalcanoate-producing bacterium.</title>
        <authorList>
            <person name="Zheng W."/>
            <person name="Yu S."/>
            <person name="Huang Y."/>
        </authorList>
    </citation>
    <scope>NUCLEOTIDE SEQUENCE</scope>
    <source>
        <strain evidence="1">DP4N28-3</strain>
    </source>
</reference>
<evidence type="ECO:0008006" key="3">
    <source>
        <dbReference type="Google" id="ProtNLM"/>
    </source>
</evidence>